<evidence type="ECO:0000259" key="3">
    <source>
        <dbReference type="Pfam" id="PF02230"/>
    </source>
</evidence>
<evidence type="ECO:0000313" key="5">
    <source>
        <dbReference type="Proteomes" id="UP000034291"/>
    </source>
</evidence>
<evidence type="ECO:0000256" key="2">
    <source>
        <dbReference type="SAM" id="MobiDB-lite"/>
    </source>
</evidence>
<feature type="compositionally biased region" description="Pro residues" evidence="2">
    <location>
        <begin position="22"/>
        <end position="31"/>
    </location>
</feature>
<feature type="compositionally biased region" description="Low complexity" evidence="2">
    <location>
        <begin position="12"/>
        <end position="21"/>
    </location>
</feature>
<dbReference type="GO" id="GO:0008474">
    <property type="term" value="F:palmitoyl-(protein) hydrolase activity"/>
    <property type="evidence" value="ECO:0007669"/>
    <property type="project" value="TreeGrafter"/>
</dbReference>
<dbReference type="GO" id="GO:0005737">
    <property type="term" value="C:cytoplasm"/>
    <property type="evidence" value="ECO:0007669"/>
    <property type="project" value="TreeGrafter"/>
</dbReference>
<dbReference type="Gene3D" id="3.40.50.1820">
    <property type="entry name" value="alpha/beta hydrolase"/>
    <property type="match status" value="1"/>
</dbReference>
<dbReference type="AlphaFoldDB" id="A0A0F8XAX9"/>
<dbReference type="InterPro" id="IPR003140">
    <property type="entry name" value="PLipase/COase/thioEstase"/>
</dbReference>
<gene>
    <name evidence="4" type="ORF">ARAM_001444</name>
</gene>
<comment type="caution">
    <text evidence="4">The sequence shown here is derived from an EMBL/GenBank/DDBJ whole genome shotgun (WGS) entry which is preliminary data.</text>
</comment>
<dbReference type="OrthoDB" id="437457at2759"/>
<organism evidence="4 5">
    <name type="scientific">Aspergillus rambellii</name>
    <dbReference type="NCBI Taxonomy" id="308745"/>
    <lineage>
        <taxon>Eukaryota</taxon>
        <taxon>Fungi</taxon>
        <taxon>Dikarya</taxon>
        <taxon>Ascomycota</taxon>
        <taxon>Pezizomycotina</taxon>
        <taxon>Eurotiomycetes</taxon>
        <taxon>Eurotiomycetidae</taxon>
        <taxon>Eurotiales</taxon>
        <taxon>Aspergillaceae</taxon>
        <taxon>Aspergillus</taxon>
        <taxon>Aspergillus subgen. Nidulantes</taxon>
    </lineage>
</organism>
<keyword evidence="5" id="KW-1185">Reference proteome</keyword>
<evidence type="ECO:0000256" key="1">
    <source>
        <dbReference type="ARBA" id="ARBA00006499"/>
    </source>
</evidence>
<dbReference type="InterPro" id="IPR029058">
    <property type="entry name" value="AB_hydrolase_fold"/>
</dbReference>
<reference evidence="4 5" key="1">
    <citation type="submission" date="2015-02" db="EMBL/GenBank/DDBJ databases">
        <title>Draft Genome Sequences of Two Closely-Related Aflatoxigenic Aspergillus Species Obtained from the Cote d'Ivoire.</title>
        <authorList>
            <person name="Moore G.G."/>
            <person name="Beltz S.B."/>
            <person name="Mack B.M."/>
        </authorList>
    </citation>
    <scope>NUCLEOTIDE SEQUENCE [LARGE SCALE GENOMIC DNA]</scope>
    <source>
        <strain evidence="4 5">SRRC1468</strain>
    </source>
</reference>
<dbReference type="SUPFAM" id="SSF53474">
    <property type="entry name" value="alpha/beta-Hydrolases"/>
    <property type="match status" value="1"/>
</dbReference>
<comment type="similarity">
    <text evidence="1">Belongs to the AB hydrolase superfamily. AB hydrolase 2 family.</text>
</comment>
<feature type="domain" description="Phospholipase/carboxylesterase/thioesterase" evidence="3">
    <location>
        <begin position="28"/>
        <end position="144"/>
    </location>
</feature>
<proteinExistence type="inferred from homology"/>
<sequence length="259" mass="27784">MPTKQPSPSDFPPSLTFTLTPPQQPPQRRPPPNILLLLHGLGDTLPPYTALAKALNLPETTVLAIQAPHALPFDLPGFHWGDDITFDARSGALDMDSGFARATGFLVRDVIGAILVGKCGYALRDVLIWGLGQGGMVALEVARAVGNAGPSPSPSPSPRELGGVISIGAPVSGSRESVLEKQTKTKTPVLLVSGRDSARLADSAVRRTMDFFEFVEVHAYARKGDVMPRNRDEMTPIMRFLASRLRSWQGVPEGSVEIS</sequence>
<name>A0A0F8XAX9_9EURO</name>
<dbReference type="EMBL" id="JZBS01000288">
    <property type="protein sequence ID" value="KKK26695.1"/>
    <property type="molecule type" value="Genomic_DNA"/>
</dbReference>
<protein>
    <recommendedName>
        <fullName evidence="3">Phospholipase/carboxylesterase/thioesterase domain-containing protein</fullName>
    </recommendedName>
</protein>
<dbReference type="PANTHER" id="PTHR10655">
    <property type="entry name" value="LYSOPHOSPHOLIPASE-RELATED"/>
    <property type="match status" value="1"/>
</dbReference>
<evidence type="ECO:0000313" key="4">
    <source>
        <dbReference type="EMBL" id="KKK26695.1"/>
    </source>
</evidence>
<dbReference type="GO" id="GO:0052689">
    <property type="term" value="F:carboxylic ester hydrolase activity"/>
    <property type="evidence" value="ECO:0007669"/>
    <property type="project" value="TreeGrafter"/>
</dbReference>
<dbReference type="STRING" id="308745.A0A0F8XAX9"/>
<dbReference type="InterPro" id="IPR050565">
    <property type="entry name" value="LYPA1-2/EST-like"/>
</dbReference>
<dbReference type="Pfam" id="PF02230">
    <property type="entry name" value="Abhydrolase_2"/>
    <property type="match status" value="1"/>
</dbReference>
<feature type="region of interest" description="Disordered" evidence="2">
    <location>
        <begin position="1"/>
        <end position="31"/>
    </location>
</feature>
<dbReference type="PANTHER" id="PTHR10655:SF67">
    <property type="entry name" value="PHOSPHOLIPASE_CARBOXYLESTERASE SUPERFAMILY (AFU_ORTHOLOGUE AFUA_5G09340)"/>
    <property type="match status" value="1"/>
</dbReference>
<accession>A0A0F8XAX9</accession>
<dbReference type="Proteomes" id="UP000034291">
    <property type="component" value="Unassembled WGS sequence"/>
</dbReference>